<keyword evidence="2" id="KW-1185">Reference proteome</keyword>
<gene>
    <name evidence="1" type="ORF">V22_12210</name>
</gene>
<dbReference type="Gene3D" id="3.10.180.10">
    <property type="entry name" value="2,3-Dihydroxybiphenyl 1,2-Dioxygenase, domain 1"/>
    <property type="match status" value="1"/>
</dbReference>
<evidence type="ECO:0000313" key="2">
    <source>
        <dbReference type="Proteomes" id="UP000319976"/>
    </source>
</evidence>
<protein>
    <submittedName>
        <fullName evidence="1">Glyoxalase-like domain protein</fullName>
    </submittedName>
</protein>
<dbReference type="InterPro" id="IPR029068">
    <property type="entry name" value="Glyas_Bleomycin-R_OHBP_Dase"/>
</dbReference>
<dbReference type="CDD" id="cd06587">
    <property type="entry name" value="VOC"/>
    <property type="match status" value="1"/>
</dbReference>
<dbReference type="RefSeq" id="WP_145260784.1">
    <property type="nucleotide sequence ID" value="NZ_CP036316.1"/>
</dbReference>
<dbReference type="OrthoDB" id="9795618at2"/>
<name>A0A517T6K2_9PLAN</name>
<organism evidence="1 2">
    <name type="scientific">Calycomorphotria hydatis</name>
    <dbReference type="NCBI Taxonomy" id="2528027"/>
    <lineage>
        <taxon>Bacteria</taxon>
        <taxon>Pseudomonadati</taxon>
        <taxon>Planctomycetota</taxon>
        <taxon>Planctomycetia</taxon>
        <taxon>Planctomycetales</taxon>
        <taxon>Planctomycetaceae</taxon>
        <taxon>Calycomorphotria</taxon>
    </lineage>
</organism>
<proteinExistence type="predicted"/>
<sequence>MSENNPELDSLHHVAIEASNIAEAVDWYRKTFRCEIAYQDDTWAMLQFGNMALALVTPGQHPPHIGFITPEAESYGELKTHRDGTRSIYIADPHGNAVELLAPIETEASV</sequence>
<dbReference type="Proteomes" id="UP000319976">
    <property type="component" value="Chromosome"/>
</dbReference>
<dbReference type="SUPFAM" id="SSF54593">
    <property type="entry name" value="Glyoxalase/Bleomycin resistance protein/Dihydroxybiphenyl dioxygenase"/>
    <property type="match status" value="1"/>
</dbReference>
<dbReference type="AlphaFoldDB" id="A0A517T6K2"/>
<dbReference type="EMBL" id="CP036316">
    <property type="protein sequence ID" value="QDT63991.1"/>
    <property type="molecule type" value="Genomic_DNA"/>
</dbReference>
<dbReference type="KEGG" id="chya:V22_12210"/>
<accession>A0A517T6K2</accession>
<evidence type="ECO:0000313" key="1">
    <source>
        <dbReference type="EMBL" id="QDT63991.1"/>
    </source>
</evidence>
<reference evidence="1 2" key="1">
    <citation type="submission" date="2019-02" db="EMBL/GenBank/DDBJ databases">
        <title>Deep-cultivation of Planctomycetes and their phenomic and genomic characterization uncovers novel biology.</title>
        <authorList>
            <person name="Wiegand S."/>
            <person name="Jogler M."/>
            <person name="Boedeker C."/>
            <person name="Pinto D."/>
            <person name="Vollmers J."/>
            <person name="Rivas-Marin E."/>
            <person name="Kohn T."/>
            <person name="Peeters S.H."/>
            <person name="Heuer A."/>
            <person name="Rast P."/>
            <person name="Oberbeckmann S."/>
            <person name="Bunk B."/>
            <person name="Jeske O."/>
            <person name="Meyerdierks A."/>
            <person name="Storesund J.E."/>
            <person name="Kallscheuer N."/>
            <person name="Luecker S."/>
            <person name="Lage O.M."/>
            <person name="Pohl T."/>
            <person name="Merkel B.J."/>
            <person name="Hornburger P."/>
            <person name="Mueller R.-W."/>
            <person name="Bruemmer F."/>
            <person name="Labrenz M."/>
            <person name="Spormann A.M."/>
            <person name="Op den Camp H."/>
            <person name="Overmann J."/>
            <person name="Amann R."/>
            <person name="Jetten M.S.M."/>
            <person name="Mascher T."/>
            <person name="Medema M.H."/>
            <person name="Devos D.P."/>
            <person name="Kaster A.-K."/>
            <person name="Ovreas L."/>
            <person name="Rohde M."/>
            <person name="Galperin M.Y."/>
            <person name="Jogler C."/>
        </authorList>
    </citation>
    <scope>NUCLEOTIDE SEQUENCE [LARGE SCALE GENOMIC DNA]</scope>
    <source>
        <strain evidence="1 2">V22</strain>
    </source>
</reference>